<accession>A0ABS1NEN4</accession>
<dbReference type="EMBL" id="JAERRF010000009">
    <property type="protein sequence ID" value="MBL1098532.1"/>
    <property type="molecule type" value="Genomic_DNA"/>
</dbReference>
<dbReference type="Proteomes" id="UP000634229">
    <property type="component" value="Unassembled WGS sequence"/>
</dbReference>
<organism evidence="1 2">
    <name type="scientific">Streptomyces coffeae</name>
    <dbReference type="NCBI Taxonomy" id="621382"/>
    <lineage>
        <taxon>Bacteria</taxon>
        <taxon>Bacillati</taxon>
        <taxon>Actinomycetota</taxon>
        <taxon>Actinomycetes</taxon>
        <taxon>Kitasatosporales</taxon>
        <taxon>Streptomycetaceae</taxon>
        <taxon>Streptomyces</taxon>
    </lineage>
</organism>
<dbReference type="RefSeq" id="WP_201875935.1">
    <property type="nucleotide sequence ID" value="NZ_JAERRF010000009.1"/>
</dbReference>
<sequence length="112" mass="12030">MAQLIHHTVTSDVHVDATTIDLAGEDLLVEFEPEWADNGLVEADPDGDGARILCGQEIGHIAVAAQLWDTVPPLPDDIDEWQDIAEVSIVWRSSFIDFGTTSTDVAVASCSA</sequence>
<protein>
    <submittedName>
        <fullName evidence="1">Uncharacterized protein</fullName>
    </submittedName>
</protein>
<gene>
    <name evidence="1" type="ORF">JK363_18065</name>
</gene>
<name>A0ABS1NEN4_9ACTN</name>
<comment type="caution">
    <text evidence="1">The sequence shown here is derived from an EMBL/GenBank/DDBJ whole genome shotgun (WGS) entry which is preliminary data.</text>
</comment>
<proteinExistence type="predicted"/>
<reference evidence="1 2" key="1">
    <citation type="submission" date="2021-01" db="EMBL/GenBank/DDBJ databases">
        <title>WGS of actinomycetes isolated from Thailand.</title>
        <authorList>
            <person name="Thawai C."/>
        </authorList>
    </citation>
    <scope>NUCLEOTIDE SEQUENCE [LARGE SCALE GENOMIC DNA]</scope>
    <source>
        <strain evidence="1 2">CA1R205</strain>
    </source>
</reference>
<evidence type="ECO:0000313" key="2">
    <source>
        <dbReference type="Proteomes" id="UP000634229"/>
    </source>
</evidence>
<evidence type="ECO:0000313" key="1">
    <source>
        <dbReference type="EMBL" id="MBL1098532.1"/>
    </source>
</evidence>
<keyword evidence="2" id="KW-1185">Reference proteome</keyword>